<gene>
    <name evidence="1" type="ORF">EV184_106222</name>
</gene>
<dbReference type="AlphaFoldDB" id="A0A4R2BYX1"/>
<dbReference type="Proteomes" id="UP000295043">
    <property type="component" value="Unassembled WGS sequence"/>
</dbReference>
<sequence length="53" mass="5861">MSFPGGNERCDAMLAVLNSKDDHDVQYRNQPVRRDSTLDLGREKEKAAALALG</sequence>
<organism evidence="1 2">
    <name type="scientific">Sinorhizobium americanum</name>
    <dbReference type="NCBI Taxonomy" id="194963"/>
    <lineage>
        <taxon>Bacteria</taxon>
        <taxon>Pseudomonadati</taxon>
        <taxon>Pseudomonadota</taxon>
        <taxon>Alphaproteobacteria</taxon>
        <taxon>Hyphomicrobiales</taxon>
        <taxon>Rhizobiaceae</taxon>
        <taxon>Sinorhizobium/Ensifer group</taxon>
        <taxon>Sinorhizobium</taxon>
    </lineage>
</organism>
<accession>A0A4R2BYX1</accession>
<protein>
    <submittedName>
        <fullName evidence="1">Uncharacterized protein</fullName>
    </submittedName>
</protein>
<reference evidence="1 2" key="1">
    <citation type="submission" date="2019-03" db="EMBL/GenBank/DDBJ databases">
        <title>Genomic Encyclopedia of Type Strains, Phase IV (KMG-V): Genome sequencing to study the core and pangenomes of soil and plant-associated prokaryotes.</title>
        <authorList>
            <person name="Whitman W."/>
        </authorList>
    </citation>
    <scope>NUCLEOTIDE SEQUENCE [LARGE SCALE GENOMIC DNA]</scope>
    <source>
        <strain evidence="1 2">23C40</strain>
    </source>
</reference>
<proteinExistence type="predicted"/>
<evidence type="ECO:0000313" key="2">
    <source>
        <dbReference type="Proteomes" id="UP000295043"/>
    </source>
</evidence>
<comment type="caution">
    <text evidence="1">The sequence shown here is derived from an EMBL/GenBank/DDBJ whole genome shotgun (WGS) entry which is preliminary data.</text>
</comment>
<evidence type="ECO:0000313" key="1">
    <source>
        <dbReference type="EMBL" id="TCN31449.1"/>
    </source>
</evidence>
<name>A0A4R2BYX1_9HYPH</name>
<dbReference type="EMBL" id="SLVU01000006">
    <property type="protein sequence ID" value="TCN31449.1"/>
    <property type="molecule type" value="Genomic_DNA"/>
</dbReference>